<sequence>MRLLTTSFLFFGYLFLAMTVGAFLWRAGLGAGSGVAATLGALGLLGAVHLFLASRGQTAALRREIAQVREAHRLLADAMESTQGALTELASAIENGALSRTETLTGEVRMLETLIQQMSASIDERLSSAPRATVSPHEARRIDQSNALLKTIHDALSENRVDLYLQPVVSLPQRRTVFYESFTRLRDSTDRVMMPAEYLSVAEGEGLVPAIDNLLLFRCAQIVRRLARQDRKVGVFCNVALSSLGDETFFPQFLDFLSENRDLNQALIFELGQATFDARGAVEARNMAKLADLGFRFSIDKVQTLDLDFADLQRSDVKFIKVAAELLIEQLLDLDGGARLASMPDIQAADFAALTRRYGVEVIAEKCESERQIVDILELDVGMGQGHLFGEPRAIKEQVLAETDPPADFLRSTLRSAEQRRRFG</sequence>
<feature type="domain" description="EAL" evidence="2">
    <location>
        <begin position="145"/>
        <end position="406"/>
    </location>
</feature>
<keyword evidence="1" id="KW-0472">Membrane</keyword>
<gene>
    <name evidence="3" type="ORF">JIP62_00795</name>
</gene>
<dbReference type="SMART" id="SM00052">
    <property type="entry name" value="EAL"/>
    <property type="match status" value="1"/>
</dbReference>
<evidence type="ECO:0000259" key="2">
    <source>
        <dbReference type="PROSITE" id="PS50883"/>
    </source>
</evidence>
<protein>
    <submittedName>
        <fullName evidence="3">EAL domain-containing protein</fullName>
    </submittedName>
</protein>
<evidence type="ECO:0000313" key="3">
    <source>
        <dbReference type="EMBL" id="QQQ18722.1"/>
    </source>
</evidence>
<dbReference type="InterPro" id="IPR035919">
    <property type="entry name" value="EAL_sf"/>
</dbReference>
<proteinExistence type="predicted"/>
<keyword evidence="1" id="KW-1133">Transmembrane helix</keyword>
<dbReference type="PANTHER" id="PTHR33121">
    <property type="entry name" value="CYCLIC DI-GMP PHOSPHODIESTERASE PDEF"/>
    <property type="match status" value="1"/>
</dbReference>
<dbReference type="RefSeq" id="WP_201103079.1">
    <property type="nucleotide sequence ID" value="NZ_CP067977.1"/>
</dbReference>
<dbReference type="SUPFAM" id="SSF141868">
    <property type="entry name" value="EAL domain-like"/>
    <property type="match status" value="1"/>
</dbReference>
<reference evidence="3 4" key="1">
    <citation type="submission" date="2021-01" db="EMBL/GenBank/DDBJ databases">
        <title>Brevundimonas vitis sp. nov., an bacterium isolated from grape (Vitis vinifera).</title>
        <authorList>
            <person name="Jiang L."/>
            <person name="Lee J."/>
        </authorList>
    </citation>
    <scope>NUCLEOTIDE SEQUENCE [LARGE SCALE GENOMIC DNA]</scope>
    <source>
        <strain evidence="3 4">GRTSA-9</strain>
    </source>
</reference>
<evidence type="ECO:0000313" key="4">
    <source>
        <dbReference type="Proteomes" id="UP000595448"/>
    </source>
</evidence>
<keyword evidence="1" id="KW-0812">Transmembrane</keyword>
<dbReference type="PANTHER" id="PTHR33121:SF79">
    <property type="entry name" value="CYCLIC DI-GMP PHOSPHODIESTERASE PDED-RELATED"/>
    <property type="match status" value="1"/>
</dbReference>
<dbReference type="EMBL" id="CP067977">
    <property type="protein sequence ID" value="QQQ18722.1"/>
    <property type="molecule type" value="Genomic_DNA"/>
</dbReference>
<feature type="transmembrane region" description="Helical" evidence="1">
    <location>
        <begin position="7"/>
        <end position="25"/>
    </location>
</feature>
<dbReference type="InterPro" id="IPR001633">
    <property type="entry name" value="EAL_dom"/>
</dbReference>
<feature type="transmembrane region" description="Helical" evidence="1">
    <location>
        <begin position="31"/>
        <end position="53"/>
    </location>
</feature>
<dbReference type="Gene3D" id="3.20.20.450">
    <property type="entry name" value="EAL domain"/>
    <property type="match status" value="1"/>
</dbReference>
<evidence type="ECO:0000256" key="1">
    <source>
        <dbReference type="SAM" id="Phobius"/>
    </source>
</evidence>
<name>A0ABX7BNA3_9CAUL</name>
<dbReference type="PROSITE" id="PS50883">
    <property type="entry name" value="EAL"/>
    <property type="match status" value="1"/>
</dbReference>
<keyword evidence="4" id="KW-1185">Reference proteome</keyword>
<dbReference type="Pfam" id="PF00563">
    <property type="entry name" value="EAL"/>
    <property type="match status" value="1"/>
</dbReference>
<organism evidence="3 4">
    <name type="scientific">Brevundimonas vitisensis</name>
    <dbReference type="NCBI Taxonomy" id="2800818"/>
    <lineage>
        <taxon>Bacteria</taxon>
        <taxon>Pseudomonadati</taxon>
        <taxon>Pseudomonadota</taxon>
        <taxon>Alphaproteobacteria</taxon>
        <taxon>Caulobacterales</taxon>
        <taxon>Caulobacteraceae</taxon>
        <taxon>Brevundimonas</taxon>
    </lineage>
</organism>
<accession>A0ABX7BNA3</accession>
<dbReference type="InterPro" id="IPR050706">
    <property type="entry name" value="Cyclic-di-GMP_PDE-like"/>
</dbReference>
<dbReference type="Proteomes" id="UP000595448">
    <property type="component" value="Chromosome"/>
</dbReference>
<dbReference type="CDD" id="cd01948">
    <property type="entry name" value="EAL"/>
    <property type="match status" value="1"/>
</dbReference>